<dbReference type="PANTHER" id="PTHR13285:SF18">
    <property type="entry name" value="PROTEIN-CYSTEINE N-PALMITOYLTRANSFERASE RASP"/>
    <property type="match status" value="1"/>
</dbReference>
<evidence type="ECO:0000256" key="4">
    <source>
        <dbReference type="ARBA" id="ARBA00022692"/>
    </source>
</evidence>
<dbReference type="Pfam" id="PF03062">
    <property type="entry name" value="MBOAT"/>
    <property type="match status" value="1"/>
</dbReference>
<feature type="transmembrane region" description="Helical" evidence="8">
    <location>
        <begin position="7"/>
        <end position="26"/>
    </location>
</feature>
<evidence type="ECO:0000256" key="5">
    <source>
        <dbReference type="ARBA" id="ARBA00022989"/>
    </source>
</evidence>
<evidence type="ECO:0000313" key="10">
    <source>
        <dbReference type="Proteomes" id="UP000598971"/>
    </source>
</evidence>
<feature type="transmembrane region" description="Helical" evidence="8">
    <location>
        <begin position="304"/>
        <end position="323"/>
    </location>
</feature>
<protein>
    <submittedName>
        <fullName evidence="9">MBOAT family protein</fullName>
    </submittedName>
</protein>
<keyword evidence="5 8" id="KW-1133">Transmembrane helix</keyword>
<name>A0A8J8JUW7_9BACT</name>
<dbReference type="EMBL" id="WHPF01000015">
    <property type="protein sequence ID" value="NNV57468.1"/>
    <property type="molecule type" value="Genomic_DNA"/>
</dbReference>
<keyword evidence="6 7" id="KW-0472">Membrane</keyword>
<comment type="caution">
    <text evidence="9">The sequence shown here is derived from an EMBL/GenBank/DDBJ whole genome shotgun (WGS) entry which is preliminary data.</text>
</comment>
<dbReference type="InterPro" id="IPR024194">
    <property type="entry name" value="Ac/AlaTfrase_AlgI/DltB"/>
</dbReference>
<comment type="similarity">
    <text evidence="2 7">Belongs to the membrane-bound acyltransferase family.</text>
</comment>
<dbReference type="InterPro" id="IPR004299">
    <property type="entry name" value="MBOAT_fam"/>
</dbReference>
<dbReference type="PANTHER" id="PTHR13285">
    <property type="entry name" value="ACYLTRANSFERASE"/>
    <property type="match status" value="1"/>
</dbReference>
<dbReference type="GO" id="GO:0005886">
    <property type="term" value="C:plasma membrane"/>
    <property type="evidence" value="ECO:0007669"/>
    <property type="project" value="UniProtKB-SubCell"/>
</dbReference>
<keyword evidence="10" id="KW-1185">Reference proteome</keyword>
<keyword evidence="3 7" id="KW-1003">Cell membrane</keyword>
<evidence type="ECO:0000256" key="7">
    <source>
        <dbReference type="PIRNR" id="PIRNR016636"/>
    </source>
</evidence>
<evidence type="ECO:0000256" key="3">
    <source>
        <dbReference type="ARBA" id="ARBA00022475"/>
    </source>
</evidence>
<dbReference type="Proteomes" id="UP000598971">
    <property type="component" value="Unassembled WGS sequence"/>
</dbReference>
<feature type="transmembrane region" description="Helical" evidence="8">
    <location>
        <begin position="74"/>
        <end position="93"/>
    </location>
</feature>
<keyword evidence="4 8" id="KW-0812">Transmembrane</keyword>
<dbReference type="RefSeq" id="WP_171609414.1">
    <property type="nucleotide sequence ID" value="NZ_WHPF01000015.1"/>
</dbReference>
<comment type="subcellular location">
    <subcellularLocation>
        <location evidence="1">Cell membrane</location>
        <topology evidence="1">Multi-pass membrane protein</topology>
    </subcellularLocation>
</comment>
<evidence type="ECO:0000256" key="1">
    <source>
        <dbReference type="ARBA" id="ARBA00004651"/>
    </source>
</evidence>
<sequence length="473" mass="54812">MVFNSLIFVAFFIIVTSLFFILPHKYRWGLLLAASCYFYMYFLPVYILILGFTIVVDYFAGIYIAQSEGKKRKLFLVLSLIANIGVLAFFKYYNFLNHNITLVLGEFSYQNPIPHLDILLPVGLSFHTFQAMSYTIEVYRGHQKPEKHFGIYALYVMFYPQLVAGPIERPQNILHQFYEEKQFNYDRVVQGLRIMLWGFVKKLIVADRVGIYVDAVYNNAHYHSGISMMMATFFFAFQVYCDFSGYSDIAIGAAKVMGYDLMTNFRRPLFNSKSIQELWQRWHISLTTWFRDYLYFSLGGSRKGVIVSLLNLVIVFAVSGLWHGANYTFIIWGLLNGLYIAIERLLNPALRKLHKLLGVTSNFFRKISVFFIVLVTAIFFRAANVDDAFYIVKSIFTIKPGGFYKGEPPTAFNYSLFAVALLIIVEHIQENYPDFRVINNNNVVIRYTAYVLLMTLLLSIGVFNGGQFIYFQF</sequence>
<keyword evidence="7" id="KW-0012">Acyltransferase</keyword>
<accession>A0A8J8JUW7</accession>
<evidence type="ECO:0000313" key="9">
    <source>
        <dbReference type="EMBL" id="NNV57468.1"/>
    </source>
</evidence>
<dbReference type="PIRSF" id="PIRSF016636">
    <property type="entry name" value="AlgI_DltB"/>
    <property type="match status" value="1"/>
</dbReference>
<dbReference type="GO" id="GO:0016746">
    <property type="term" value="F:acyltransferase activity"/>
    <property type="evidence" value="ECO:0007669"/>
    <property type="project" value="UniProtKB-KW"/>
</dbReference>
<dbReference type="GO" id="GO:0042121">
    <property type="term" value="P:alginic acid biosynthetic process"/>
    <property type="evidence" value="ECO:0007669"/>
    <property type="project" value="InterPro"/>
</dbReference>
<organism evidence="9 10">
    <name type="scientific">Limnovirga soli</name>
    <dbReference type="NCBI Taxonomy" id="2656915"/>
    <lineage>
        <taxon>Bacteria</taxon>
        <taxon>Pseudomonadati</taxon>
        <taxon>Bacteroidota</taxon>
        <taxon>Chitinophagia</taxon>
        <taxon>Chitinophagales</taxon>
        <taxon>Chitinophagaceae</taxon>
        <taxon>Limnovirga</taxon>
    </lineage>
</organism>
<evidence type="ECO:0000256" key="2">
    <source>
        <dbReference type="ARBA" id="ARBA00010323"/>
    </source>
</evidence>
<evidence type="ECO:0000256" key="8">
    <source>
        <dbReference type="SAM" id="Phobius"/>
    </source>
</evidence>
<feature type="transmembrane region" description="Helical" evidence="8">
    <location>
        <begin position="38"/>
        <end position="62"/>
    </location>
</feature>
<feature type="transmembrane region" description="Helical" evidence="8">
    <location>
        <begin position="411"/>
        <end position="428"/>
    </location>
</feature>
<dbReference type="InterPro" id="IPR028362">
    <property type="entry name" value="AlgI"/>
</dbReference>
<dbReference type="PIRSF" id="PIRSF500217">
    <property type="entry name" value="AlgI"/>
    <property type="match status" value="1"/>
</dbReference>
<feature type="transmembrane region" description="Helical" evidence="8">
    <location>
        <begin position="449"/>
        <end position="470"/>
    </location>
</feature>
<keyword evidence="7" id="KW-0808">Transferase</keyword>
<dbReference type="InterPro" id="IPR051085">
    <property type="entry name" value="MB_O-acyltransferase"/>
</dbReference>
<gene>
    <name evidence="9" type="ORF">GD597_18490</name>
</gene>
<proteinExistence type="inferred from homology"/>
<evidence type="ECO:0000256" key="6">
    <source>
        <dbReference type="ARBA" id="ARBA00023136"/>
    </source>
</evidence>
<feature type="transmembrane region" description="Helical" evidence="8">
    <location>
        <begin position="329"/>
        <end position="346"/>
    </location>
</feature>
<reference evidence="9" key="1">
    <citation type="submission" date="2019-10" db="EMBL/GenBank/DDBJ databases">
        <title>Draft genome sequence of Panacibacter sp. KCS-6.</title>
        <authorList>
            <person name="Yim K.J."/>
        </authorList>
    </citation>
    <scope>NUCLEOTIDE SEQUENCE</scope>
    <source>
        <strain evidence="9">KCS-6</strain>
    </source>
</reference>
<feature type="transmembrane region" description="Helical" evidence="8">
    <location>
        <begin position="367"/>
        <end position="391"/>
    </location>
</feature>
<dbReference type="AlphaFoldDB" id="A0A8J8JUW7"/>